<evidence type="ECO:0000256" key="3">
    <source>
        <dbReference type="SAM" id="MobiDB-lite"/>
    </source>
</evidence>
<reference evidence="4 5" key="1">
    <citation type="submission" date="2018-03" db="EMBL/GenBank/DDBJ databases">
        <authorList>
            <person name="Guldener U."/>
        </authorList>
    </citation>
    <scope>NUCLEOTIDE SEQUENCE [LARGE SCALE GENOMIC DNA]</scope>
    <source>
        <strain evidence="4 5">NBRC100155</strain>
    </source>
</reference>
<feature type="coiled-coil region" evidence="2">
    <location>
        <begin position="157"/>
        <end position="199"/>
    </location>
</feature>
<feature type="compositionally biased region" description="Basic and acidic residues" evidence="3">
    <location>
        <begin position="21"/>
        <end position="33"/>
    </location>
</feature>
<accession>A0A5C3E506</accession>
<feature type="compositionally biased region" description="Low complexity" evidence="3">
    <location>
        <begin position="1"/>
        <end position="19"/>
    </location>
</feature>
<feature type="region of interest" description="Disordered" evidence="3">
    <location>
        <begin position="70"/>
        <end position="100"/>
    </location>
</feature>
<dbReference type="InterPro" id="IPR050754">
    <property type="entry name" value="FKBP4/5/8-like"/>
</dbReference>
<dbReference type="EMBL" id="OOIN01000011">
    <property type="protein sequence ID" value="SPO25458.1"/>
    <property type="molecule type" value="Genomic_DNA"/>
</dbReference>
<gene>
    <name evidence="4" type="ORF">UTRI_03122_B</name>
</gene>
<dbReference type="PANTHER" id="PTHR46512:SF1">
    <property type="entry name" value="PEPTIDYLPROLYL ISOMERASE"/>
    <property type="match status" value="1"/>
</dbReference>
<evidence type="ECO:0000256" key="1">
    <source>
        <dbReference type="PROSITE-ProRule" id="PRU00339"/>
    </source>
</evidence>
<feature type="region of interest" description="Disordered" evidence="3">
    <location>
        <begin position="1"/>
        <end position="42"/>
    </location>
</feature>
<keyword evidence="5" id="KW-1185">Reference proteome</keyword>
<dbReference type="GO" id="GO:0012505">
    <property type="term" value="C:endomembrane system"/>
    <property type="evidence" value="ECO:0007669"/>
    <property type="project" value="TreeGrafter"/>
</dbReference>
<proteinExistence type="predicted"/>
<dbReference type="GO" id="GO:0005829">
    <property type="term" value="C:cytosol"/>
    <property type="evidence" value="ECO:0007669"/>
    <property type="project" value="TreeGrafter"/>
</dbReference>
<dbReference type="PANTHER" id="PTHR46512">
    <property type="entry name" value="PEPTIDYLPROLYL ISOMERASE"/>
    <property type="match status" value="1"/>
</dbReference>
<dbReference type="SUPFAM" id="SSF48452">
    <property type="entry name" value="TPR-like"/>
    <property type="match status" value="1"/>
</dbReference>
<dbReference type="Proteomes" id="UP000324022">
    <property type="component" value="Unassembled WGS sequence"/>
</dbReference>
<name>A0A5C3E506_9BASI</name>
<feature type="compositionally biased region" description="Acidic residues" evidence="3">
    <location>
        <begin position="236"/>
        <end position="245"/>
    </location>
</feature>
<dbReference type="AlphaFoldDB" id="A0A5C3E506"/>
<dbReference type="SMART" id="SM00028">
    <property type="entry name" value="TPR"/>
    <property type="match status" value="2"/>
</dbReference>
<dbReference type="PROSITE" id="PS50005">
    <property type="entry name" value="TPR"/>
    <property type="match status" value="1"/>
</dbReference>
<dbReference type="InterPro" id="IPR019734">
    <property type="entry name" value="TPR_rpt"/>
</dbReference>
<dbReference type="Gene3D" id="1.25.40.10">
    <property type="entry name" value="Tetratricopeptide repeat domain"/>
    <property type="match status" value="1"/>
</dbReference>
<dbReference type="GO" id="GO:0044183">
    <property type="term" value="F:protein folding chaperone"/>
    <property type="evidence" value="ECO:0007669"/>
    <property type="project" value="TreeGrafter"/>
</dbReference>
<keyword evidence="1" id="KW-0802">TPR repeat</keyword>
<dbReference type="GO" id="GO:0005740">
    <property type="term" value="C:mitochondrial envelope"/>
    <property type="evidence" value="ECO:0007669"/>
    <property type="project" value="TreeGrafter"/>
</dbReference>
<protein>
    <submittedName>
        <fullName evidence="4">Uncharacterized protein</fullName>
    </submittedName>
</protein>
<dbReference type="GO" id="GO:0016020">
    <property type="term" value="C:membrane"/>
    <property type="evidence" value="ECO:0007669"/>
    <property type="project" value="TreeGrafter"/>
</dbReference>
<dbReference type="OrthoDB" id="433738at2759"/>
<feature type="region of interest" description="Disordered" evidence="3">
    <location>
        <begin position="225"/>
        <end position="245"/>
    </location>
</feature>
<dbReference type="InterPro" id="IPR011990">
    <property type="entry name" value="TPR-like_helical_dom_sf"/>
</dbReference>
<sequence>MASNVASSSSSAASNPALAERQAKLRTALEHKSRGNTSFTQGDIKSALSSYHHAVLYLSGLEQRSILGLVGENSGKDGRPEDLSSDDESESEHKEGEGEKQLSIVYSNMAACYLKQNNYPRAIETADKSLKCDSRNVKAKFRKVQALRLSGDVYKAKAVLEDTIEGMKARKGKKEKEAVDDFERELKAVQKTIEAKEAAGRNKWKGFLGKNPKVFDVSGAAEASTITGDGVKGQEETDDDAAAAK</sequence>
<feature type="repeat" description="TPR" evidence="1">
    <location>
        <begin position="103"/>
        <end position="136"/>
    </location>
</feature>
<evidence type="ECO:0000256" key="2">
    <source>
        <dbReference type="SAM" id="Coils"/>
    </source>
</evidence>
<feature type="compositionally biased region" description="Basic and acidic residues" evidence="3">
    <location>
        <begin position="91"/>
        <end position="100"/>
    </location>
</feature>
<dbReference type="GO" id="GO:0043066">
    <property type="term" value="P:negative regulation of apoptotic process"/>
    <property type="evidence" value="ECO:0007669"/>
    <property type="project" value="TreeGrafter"/>
</dbReference>
<evidence type="ECO:0000313" key="5">
    <source>
        <dbReference type="Proteomes" id="UP000324022"/>
    </source>
</evidence>
<organism evidence="4 5">
    <name type="scientific">Ustilago trichophora</name>
    <dbReference type="NCBI Taxonomy" id="86804"/>
    <lineage>
        <taxon>Eukaryota</taxon>
        <taxon>Fungi</taxon>
        <taxon>Dikarya</taxon>
        <taxon>Basidiomycota</taxon>
        <taxon>Ustilaginomycotina</taxon>
        <taxon>Ustilaginomycetes</taxon>
        <taxon>Ustilaginales</taxon>
        <taxon>Ustilaginaceae</taxon>
        <taxon>Ustilago</taxon>
    </lineage>
</organism>
<evidence type="ECO:0000313" key="4">
    <source>
        <dbReference type="EMBL" id="SPO25458.1"/>
    </source>
</evidence>
<keyword evidence="2" id="KW-0175">Coiled coil</keyword>